<evidence type="ECO:0000256" key="3">
    <source>
        <dbReference type="PROSITE-ProRule" id="PRU00042"/>
    </source>
</evidence>
<evidence type="ECO:0000259" key="6">
    <source>
        <dbReference type="PROSITE" id="PS50157"/>
    </source>
</evidence>
<feature type="region of interest" description="Disordered" evidence="5">
    <location>
        <begin position="442"/>
        <end position="480"/>
    </location>
</feature>
<name>A0ABR3TXK3_9PEZI</name>
<dbReference type="InterPro" id="IPR032465">
    <property type="entry name" value="ACMSD"/>
</dbReference>
<dbReference type="Proteomes" id="UP001521184">
    <property type="component" value="Unassembled WGS sequence"/>
</dbReference>
<dbReference type="EMBL" id="JAKEKT020000014">
    <property type="protein sequence ID" value="KAL1646869.1"/>
    <property type="molecule type" value="Genomic_DNA"/>
</dbReference>
<dbReference type="Gene3D" id="3.20.20.140">
    <property type="entry name" value="Metal-dependent hydrolases"/>
    <property type="match status" value="1"/>
</dbReference>
<dbReference type="InterPro" id="IPR036236">
    <property type="entry name" value="Znf_C2H2_sf"/>
</dbReference>
<organism evidence="7 8">
    <name type="scientific">Diplodia intermedia</name>
    <dbReference type="NCBI Taxonomy" id="856260"/>
    <lineage>
        <taxon>Eukaryota</taxon>
        <taxon>Fungi</taxon>
        <taxon>Dikarya</taxon>
        <taxon>Ascomycota</taxon>
        <taxon>Pezizomycotina</taxon>
        <taxon>Dothideomycetes</taxon>
        <taxon>Dothideomycetes incertae sedis</taxon>
        <taxon>Botryosphaeriales</taxon>
        <taxon>Botryosphaeriaceae</taxon>
        <taxon>Diplodia</taxon>
    </lineage>
</organism>
<dbReference type="PROSITE" id="PS50157">
    <property type="entry name" value="ZINC_FINGER_C2H2_2"/>
    <property type="match status" value="2"/>
</dbReference>
<proteinExistence type="inferred from homology"/>
<evidence type="ECO:0000256" key="2">
    <source>
        <dbReference type="ARBA" id="ARBA00023239"/>
    </source>
</evidence>
<keyword evidence="2 4" id="KW-0456">Lyase</keyword>
<evidence type="ECO:0000256" key="5">
    <source>
        <dbReference type="SAM" id="MobiDB-lite"/>
    </source>
</evidence>
<dbReference type="SUPFAM" id="SSF57667">
    <property type="entry name" value="beta-beta-alpha zinc fingers"/>
    <property type="match status" value="1"/>
</dbReference>
<protein>
    <recommendedName>
        <fullName evidence="6">C2H2-type domain-containing protein</fullName>
    </recommendedName>
</protein>
<dbReference type="InterPro" id="IPR032466">
    <property type="entry name" value="Metal_Hydrolase"/>
</dbReference>
<keyword evidence="3" id="KW-0479">Metal-binding</keyword>
<feature type="domain" description="C2H2-type" evidence="6">
    <location>
        <begin position="388"/>
        <end position="416"/>
    </location>
</feature>
<dbReference type="InterPro" id="IPR013087">
    <property type="entry name" value="Znf_C2H2_type"/>
</dbReference>
<dbReference type="PROSITE" id="PS00028">
    <property type="entry name" value="ZINC_FINGER_C2H2_1"/>
    <property type="match status" value="2"/>
</dbReference>
<dbReference type="Pfam" id="PF04909">
    <property type="entry name" value="Amidohydro_2"/>
    <property type="match status" value="1"/>
</dbReference>
<dbReference type="PANTHER" id="PTHR21240:SF30">
    <property type="entry name" value="AMIDOHYDROLASE-RELATED DOMAIN-CONTAINING PROTEIN-RELATED"/>
    <property type="match status" value="1"/>
</dbReference>
<dbReference type="Gene3D" id="3.30.160.60">
    <property type="entry name" value="Classic Zinc Finger"/>
    <property type="match status" value="2"/>
</dbReference>
<accession>A0ABR3TXK3</accession>
<evidence type="ECO:0000313" key="8">
    <source>
        <dbReference type="Proteomes" id="UP001521184"/>
    </source>
</evidence>
<feature type="region of interest" description="Disordered" evidence="5">
    <location>
        <begin position="338"/>
        <end position="382"/>
    </location>
</feature>
<evidence type="ECO:0000256" key="4">
    <source>
        <dbReference type="RuleBase" id="RU366045"/>
    </source>
</evidence>
<dbReference type="SUPFAM" id="SSF51556">
    <property type="entry name" value="Metallo-dependent hydrolases"/>
    <property type="match status" value="1"/>
</dbReference>
<dbReference type="InterPro" id="IPR006680">
    <property type="entry name" value="Amidohydro-rel"/>
</dbReference>
<reference evidence="7 8" key="1">
    <citation type="journal article" date="2023" name="Plant Dis.">
        <title>First Report of Diplodia intermedia Causing Canker and Dieback Diseases on Apple Trees in Canada.</title>
        <authorList>
            <person name="Ellouze W."/>
            <person name="Ilyukhin E."/>
            <person name="Sulman M."/>
            <person name="Ali S."/>
        </authorList>
    </citation>
    <scope>NUCLEOTIDE SEQUENCE [LARGE SCALE GENOMIC DNA]</scope>
    <source>
        <strain evidence="7 8">M45-28</strain>
    </source>
</reference>
<keyword evidence="8" id="KW-1185">Reference proteome</keyword>
<dbReference type="PANTHER" id="PTHR21240">
    <property type="entry name" value="2-AMINO-3-CARBOXYLMUCONATE-6-SEMIALDEHYDE DECARBOXYLASE"/>
    <property type="match status" value="1"/>
</dbReference>
<dbReference type="SMART" id="SM00355">
    <property type="entry name" value="ZnF_C2H2"/>
    <property type="match status" value="2"/>
</dbReference>
<evidence type="ECO:0000256" key="1">
    <source>
        <dbReference type="ARBA" id="ARBA00022793"/>
    </source>
</evidence>
<keyword evidence="1 4" id="KW-0210">Decarboxylase</keyword>
<sequence>MASSLPLITLEEHYVDHQVLGASQEDAFAYSAFSQPLMDKLASLGDDRLADLEANSIAMQVLSHAPVDPSPPVCRGANDRLAATVRRSPSRYAAFALLPMGDPPAAVDELKRCVRDLAFVGALVNNHHKGSYYDDPRYWPVFQAAEKLDVPVYIHPTFPSQDKIYQYRGHYSEPVAEMLGAWGWGWHSDVGLHVLRLYAAGVFELFPKLKIVIGHMGEMLPFQLDRIIDLTEDMNAPEWNRRRGLREVWENNIWVTTSGMFSLAPMTCLLKVTSPDKIMLSVDYPFSSNEKGKQFIDDLWNSGIVSGRDVEGIAYRNAETLLGLRAGEDSYNSLAHKRAIGEGVNDSARKKQRGRPPKDSEMPAPESGAPMPISPVESEAAARRMEKRRCQFCQRIFSRIEHRVRHEKTTHMGEKPFQCQHCSKAFSRSDNFHQHLRTVHSNEATSTNQQNGENSTNSNGNDGNSGNGNDQAGTVFDQSDAATSFFEGLQTYANEHNSPAEAQEGSWD</sequence>
<feature type="compositionally biased region" description="Low complexity" evidence="5">
    <location>
        <begin position="445"/>
        <end position="471"/>
    </location>
</feature>
<keyword evidence="3" id="KW-0863">Zinc-finger</keyword>
<feature type="domain" description="C2H2-type" evidence="6">
    <location>
        <begin position="417"/>
        <end position="445"/>
    </location>
</feature>
<evidence type="ECO:0000313" key="7">
    <source>
        <dbReference type="EMBL" id="KAL1646869.1"/>
    </source>
</evidence>
<comment type="similarity">
    <text evidence="4">Belongs to the metallo-dependent hydrolases superfamily.</text>
</comment>
<comment type="caution">
    <text evidence="7">The sequence shown here is derived from an EMBL/GenBank/DDBJ whole genome shotgun (WGS) entry which is preliminary data.</text>
</comment>
<gene>
    <name evidence="7" type="ORF">SLS58_003004</name>
</gene>
<keyword evidence="3" id="KW-0862">Zinc</keyword>